<name>A0A2T0SJH5_9ACTN</name>
<evidence type="ECO:0000256" key="4">
    <source>
        <dbReference type="SAM" id="Coils"/>
    </source>
</evidence>
<keyword evidence="3" id="KW-0804">Transcription</keyword>
<feature type="coiled-coil region" evidence="4">
    <location>
        <begin position="252"/>
        <end position="279"/>
    </location>
</feature>
<reference evidence="6 7" key="1">
    <citation type="submission" date="2018-03" db="EMBL/GenBank/DDBJ databases">
        <title>Genomic Encyclopedia of Archaeal and Bacterial Type Strains, Phase II (KMG-II): from individual species to whole genera.</title>
        <authorList>
            <person name="Goeker M."/>
        </authorList>
    </citation>
    <scope>NUCLEOTIDE SEQUENCE [LARGE SCALE GENOMIC DNA]</scope>
    <source>
        <strain evidence="6 7">DSM 45348</strain>
    </source>
</reference>
<dbReference type="Pfam" id="PF01381">
    <property type="entry name" value="HTH_3"/>
    <property type="match status" value="1"/>
</dbReference>
<dbReference type="Proteomes" id="UP000239209">
    <property type="component" value="Unassembled WGS sequence"/>
</dbReference>
<evidence type="ECO:0000256" key="1">
    <source>
        <dbReference type="ARBA" id="ARBA00023015"/>
    </source>
</evidence>
<dbReference type="InterPro" id="IPR010982">
    <property type="entry name" value="Lambda_DNA-bd_dom_sf"/>
</dbReference>
<dbReference type="OrthoDB" id="4516646at2"/>
<evidence type="ECO:0000313" key="6">
    <source>
        <dbReference type="EMBL" id="PRY33562.1"/>
    </source>
</evidence>
<keyword evidence="2" id="KW-0238">DNA-binding</keyword>
<dbReference type="SUPFAM" id="SSF47413">
    <property type="entry name" value="lambda repressor-like DNA-binding domains"/>
    <property type="match status" value="1"/>
</dbReference>
<dbReference type="PANTHER" id="PTHR46797">
    <property type="entry name" value="HTH-TYPE TRANSCRIPTIONAL REGULATOR"/>
    <property type="match status" value="1"/>
</dbReference>
<dbReference type="PANTHER" id="PTHR46797:SF23">
    <property type="entry name" value="HTH-TYPE TRANSCRIPTIONAL REGULATOR SUTR"/>
    <property type="match status" value="1"/>
</dbReference>
<dbReference type="GO" id="GO:0003677">
    <property type="term" value="F:DNA binding"/>
    <property type="evidence" value="ECO:0007669"/>
    <property type="project" value="UniProtKB-KW"/>
</dbReference>
<sequence length="402" mass="43131">MAEDYTGARVRFWRLKRALSQKTLAGLAGVTQGYISQIESGLKEIDKRSTLVRLAEALQVSVADLTGQPYAPADAPHAQALAPVPEIRAALIGLAYLDLPAHGGKSLDQLRADVGRLAQARRVCDYSAASPMIAPLLRNLSAAVHDPRAAGRAEVLRLLTLTTHHTAFILKYLGFIDLSLAAAERGHLAASELGEPEWFGLAEYTRLHMLPPESRDVGRRLAAGTADRLQPHLGAPAVRQAYGMLQLTSAWAETISGNAAAARDRLDEAQDAAASLGEDLPGGGFAQMNFGPTNVAQWRASIAFEGGEAGRAVELSRAIFPQRIHSLSRRTQFHIEYGSALASTRRADGEALAQFVNAERVAPQRVRLSPVVRDTVGAMLRRARSDAGGTHLRELASRLGVA</sequence>
<keyword evidence="7" id="KW-1185">Reference proteome</keyword>
<evidence type="ECO:0000313" key="7">
    <source>
        <dbReference type="Proteomes" id="UP000239209"/>
    </source>
</evidence>
<organism evidence="6 7">
    <name type="scientific">Pseudosporangium ferrugineum</name>
    <dbReference type="NCBI Taxonomy" id="439699"/>
    <lineage>
        <taxon>Bacteria</taxon>
        <taxon>Bacillati</taxon>
        <taxon>Actinomycetota</taxon>
        <taxon>Actinomycetes</taxon>
        <taxon>Micromonosporales</taxon>
        <taxon>Micromonosporaceae</taxon>
        <taxon>Pseudosporangium</taxon>
    </lineage>
</organism>
<dbReference type="SMART" id="SM00530">
    <property type="entry name" value="HTH_XRE"/>
    <property type="match status" value="1"/>
</dbReference>
<dbReference type="PROSITE" id="PS50943">
    <property type="entry name" value="HTH_CROC1"/>
    <property type="match status" value="1"/>
</dbReference>
<evidence type="ECO:0000259" key="5">
    <source>
        <dbReference type="PROSITE" id="PS50943"/>
    </source>
</evidence>
<proteinExistence type="predicted"/>
<keyword evidence="4" id="KW-0175">Coiled coil</keyword>
<comment type="caution">
    <text evidence="6">The sequence shown here is derived from an EMBL/GenBank/DDBJ whole genome shotgun (WGS) entry which is preliminary data.</text>
</comment>
<dbReference type="InterPro" id="IPR001387">
    <property type="entry name" value="Cro/C1-type_HTH"/>
</dbReference>
<dbReference type="EMBL" id="PVZG01000001">
    <property type="protein sequence ID" value="PRY33562.1"/>
    <property type="molecule type" value="Genomic_DNA"/>
</dbReference>
<feature type="domain" description="HTH cro/C1-type" evidence="5">
    <location>
        <begin position="10"/>
        <end position="65"/>
    </location>
</feature>
<evidence type="ECO:0000256" key="2">
    <source>
        <dbReference type="ARBA" id="ARBA00023125"/>
    </source>
</evidence>
<dbReference type="AlphaFoldDB" id="A0A2T0SJH5"/>
<evidence type="ECO:0000256" key="3">
    <source>
        <dbReference type="ARBA" id="ARBA00023163"/>
    </source>
</evidence>
<accession>A0A2T0SJH5</accession>
<dbReference type="CDD" id="cd00093">
    <property type="entry name" value="HTH_XRE"/>
    <property type="match status" value="1"/>
</dbReference>
<dbReference type="RefSeq" id="WP_158277694.1">
    <property type="nucleotide sequence ID" value="NZ_PVZG01000001.1"/>
</dbReference>
<dbReference type="Gene3D" id="1.10.260.40">
    <property type="entry name" value="lambda repressor-like DNA-binding domains"/>
    <property type="match status" value="1"/>
</dbReference>
<dbReference type="GO" id="GO:0005829">
    <property type="term" value="C:cytosol"/>
    <property type="evidence" value="ECO:0007669"/>
    <property type="project" value="TreeGrafter"/>
</dbReference>
<dbReference type="GO" id="GO:0003700">
    <property type="term" value="F:DNA-binding transcription factor activity"/>
    <property type="evidence" value="ECO:0007669"/>
    <property type="project" value="TreeGrafter"/>
</dbReference>
<dbReference type="InterPro" id="IPR050807">
    <property type="entry name" value="TransReg_Diox_bact_type"/>
</dbReference>
<protein>
    <submittedName>
        <fullName evidence="6">Transcriptional regulator with XRE-family HTH domain</fullName>
    </submittedName>
</protein>
<gene>
    <name evidence="6" type="ORF">CLV70_101725</name>
</gene>
<keyword evidence="1" id="KW-0805">Transcription regulation</keyword>